<dbReference type="STRING" id="139825.A0A401GZR9"/>
<gene>
    <name evidence="3" type="ORF">SCP_1103420</name>
</gene>
<dbReference type="PANTHER" id="PTHR32440">
    <property type="entry name" value="PHOSPHATASE DCR2-RELATED-RELATED"/>
    <property type="match status" value="1"/>
</dbReference>
<sequence length="390" mass="43939">MFGSIALFHFLVLLIVWETPAFLYASPIGSFQQVQLFSRLDHYPTKPRIRFRKDGTFKVTVFSDLHFGENPWDSWGPEQDIRSTSLMQRVLTDERPDYVVLNGDLITGENTFRENSTTLIDQIVAPLNEFMIPFSSTYGNHDNEPNITHREEILREEQVAPLSYTRLAPPGVGGPNGPGNYWVPVYRHSSDSFPVLILWFFDSRGGYTAEADLIAVPDWVDVSVARWIQQETALMDAAWGPAEMTRGALTFVHIPPHAIQRLQSTLNSTRQPGLNEDKLGSGSVQDSINPSADVRDKPFWDALTQHVKNVHAVISGHDHGNEWCAREPTKNVIFCFNKHSGYGGYSNSGWGHGVRNIVFTSHNPKGAVDTWIRLEFGEVRAKVTLDANYN</sequence>
<dbReference type="InterPro" id="IPR004843">
    <property type="entry name" value="Calcineurin-like_PHP"/>
</dbReference>
<feature type="domain" description="Calcineurin-like phosphoesterase" evidence="2">
    <location>
        <begin position="57"/>
        <end position="320"/>
    </location>
</feature>
<comment type="caution">
    <text evidence="3">The sequence shown here is derived from an EMBL/GenBank/DDBJ whole genome shotgun (WGS) entry which is preliminary data.</text>
</comment>
<organism evidence="3 4">
    <name type="scientific">Sparassis crispa</name>
    <dbReference type="NCBI Taxonomy" id="139825"/>
    <lineage>
        <taxon>Eukaryota</taxon>
        <taxon>Fungi</taxon>
        <taxon>Dikarya</taxon>
        <taxon>Basidiomycota</taxon>
        <taxon>Agaricomycotina</taxon>
        <taxon>Agaricomycetes</taxon>
        <taxon>Polyporales</taxon>
        <taxon>Sparassidaceae</taxon>
        <taxon>Sparassis</taxon>
    </lineage>
</organism>
<accession>A0A401GZR9</accession>
<dbReference type="Gene3D" id="3.60.21.10">
    <property type="match status" value="1"/>
</dbReference>
<proteinExistence type="predicted"/>
<evidence type="ECO:0000313" key="3">
    <source>
        <dbReference type="EMBL" id="GBE87665.1"/>
    </source>
</evidence>
<dbReference type="EMBL" id="BFAD01000011">
    <property type="protein sequence ID" value="GBE87665.1"/>
    <property type="molecule type" value="Genomic_DNA"/>
</dbReference>
<dbReference type="GO" id="GO:0005737">
    <property type="term" value="C:cytoplasm"/>
    <property type="evidence" value="ECO:0007669"/>
    <property type="project" value="TreeGrafter"/>
</dbReference>
<dbReference type="OrthoDB" id="783096at2759"/>
<dbReference type="Proteomes" id="UP000287166">
    <property type="component" value="Unassembled WGS sequence"/>
</dbReference>
<dbReference type="Pfam" id="PF00149">
    <property type="entry name" value="Metallophos"/>
    <property type="match status" value="1"/>
</dbReference>
<dbReference type="FunCoup" id="A0A401GZR9">
    <property type="interactions" value="48"/>
</dbReference>
<dbReference type="InterPro" id="IPR029052">
    <property type="entry name" value="Metallo-depent_PP-like"/>
</dbReference>
<dbReference type="RefSeq" id="XP_027618578.1">
    <property type="nucleotide sequence ID" value="XM_027762777.1"/>
</dbReference>
<dbReference type="SUPFAM" id="SSF56300">
    <property type="entry name" value="Metallo-dependent phosphatases"/>
    <property type="match status" value="1"/>
</dbReference>
<feature type="chain" id="PRO_5019067142" evidence="1">
    <location>
        <begin position="26"/>
        <end position="390"/>
    </location>
</feature>
<dbReference type="GO" id="GO:0016788">
    <property type="term" value="F:hydrolase activity, acting on ester bonds"/>
    <property type="evidence" value="ECO:0007669"/>
    <property type="project" value="TreeGrafter"/>
</dbReference>
<evidence type="ECO:0000313" key="4">
    <source>
        <dbReference type="Proteomes" id="UP000287166"/>
    </source>
</evidence>
<dbReference type="PANTHER" id="PTHR32440:SF11">
    <property type="entry name" value="METALLOPHOSPHOESTERASE DOMAIN-CONTAINING PROTEIN"/>
    <property type="match status" value="1"/>
</dbReference>
<name>A0A401GZR9_9APHY</name>
<keyword evidence="4" id="KW-1185">Reference proteome</keyword>
<dbReference type="CDD" id="cd07383">
    <property type="entry name" value="MPP_Dcr2"/>
    <property type="match status" value="1"/>
</dbReference>
<dbReference type="AlphaFoldDB" id="A0A401GZR9"/>
<protein>
    <submittedName>
        <fullName evidence="3">Metallo-dependent phosphatase</fullName>
    </submittedName>
</protein>
<dbReference type="GeneID" id="38784582"/>
<keyword evidence="1" id="KW-0732">Signal</keyword>
<evidence type="ECO:0000256" key="1">
    <source>
        <dbReference type="SAM" id="SignalP"/>
    </source>
</evidence>
<dbReference type="InParanoid" id="A0A401GZR9"/>
<reference evidence="3 4" key="1">
    <citation type="journal article" date="2018" name="Sci. Rep.">
        <title>Genome sequence of the cauliflower mushroom Sparassis crispa (Hanabiratake) and its association with beneficial usage.</title>
        <authorList>
            <person name="Kiyama R."/>
            <person name="Furutani Y."/>
            <person name="Kawaguchi K."/>
            <person name="Nakanishi T."/>
        </authorList>
    </citation>
    <scope>NUCLEOTIDE SEQUENCE [LARGE SCALE GENOMIC DNA]</scope>
</reference>
<evidence type="ECO:0000259" key="2">
    <source>
        <dbReference type="Pfam" id="PF00149"/>
    </source>
</evidence>
<feature type="signal peptide" evidence="1">
    <location>
        <begin position="1"/>
        <end position="25"/>
    </location>
</feature>